<keyword evidence="1" id="KW-0472">Membrane</keyword>
<dbReference type="KEGG" id="lcic:INQ41_12960"/>
<evidence type="ECO:0000313" key="2">
    <source>
        <dbReference type="EMBL" id="QOW19496.1"/>
    </source>
</evidence>
<feature type="transmembrane region" description="Helical" evidence="1">
    <location>
        <begin position="12"/>
        <end position="31"/>
    </location>
</feature>
<dbReference type="AlphaFoldDB" id="A0A7S6UFT2"/>
<dbReference type="RefSeq" id="WP_193985097.1">
    <property type="nucleotide sequence ID" value="NZ_CP063656.1"/>
</dbReference>
<name>A0A7S6UFT2_9GAMM</name>
<evidence type="ECO:0000256" key="1">
    <source>
        <dbReference type="SAM" id="Phobius"/>
    </source>
</evidence>
<sequence length="159" mass="17970">MQQLLEEIAKLLPVLVGALIALLGAAARYFVERRDKRMEVRRQKLERLTDLTYRIRAWTGSLDSKLAFGLEGESQVDSPIEELQVLADIYFPELHDPASRLVVAAKTYAAMAYRMGARRLQDGRIPDDANMRIQETYAPVADAIGELSKQIRLAARKLE</sequence>
<proteinExistence type="predicted"/>
<keyword evidence="1" id="KW-1133">Transmembrane helix</keyword>
<dbReference type="EMBL" id="CP063656">
    <property type="protein sequence ID" value="QOW19496.1"/>
    <property type="molecule type" value="Genomic_DNA"/>
</dbReference>
<evidence type="ECO:0008006" key="4">
    <source>
        <dbReference type="Google" id="ProtNLM"/>
    </source>
</evidence>
<dbReference type="Proteomes" id="UP000594059">
    <property type="component" value="Chromosome"/>
</dbReference>
<accession>A0A7S6UFT2</accession>
<evidence type="ECO:0000313" key="3">
    <source>
        <dbReference type="Proteomes" id="UP000594059"/>
    </source>
</evidence>
<keyword evidence="3" id="KW-1185">Reference proteome</keyword>
<gene>
    <name evidence="2" type="ORF">INQ41_12960</name>
</gene>
<reference evidence="2 3" key="1">
    <citation type="submission" date="2020-10" db="EMBL/GenBank/DDBJ databases">
        <title>complete genome sequencing of Lysobacter sp. H21R20.</title>
        <authorList>
            <person name="Bae J.-W."/>
            <person name="Lee S.-Y."/>
        </authorList>
    </citation>
    <scope>NUCLEOTIDE SEQUENCE [LARGE SCALE GENOMIC DNA]</scope>
    <source>
        <strain evidence="2 3">H21R20</strain>
    </source>
</reference>
<organism evidence="2 3">
    <name type="scientific">Novilysobacter ciconiae</name>
    <dbReference type="NCBI Taxonomy" id="2781022"/>
    <lineage>
        <taxon>Bacteria</taxon>
        <taxon>Pseudomonadati</taxon>
        <taxon>Pseudomonadota</taxon>
        <taxon>Gammaproteobacteria</taxon>
        <taxon>Lysobacterales</taxon>
        <taxon>Lysobacteraceae</taxon>
        <taxon>Novilysobacter</taxon>
    </lineage>
</organism>
<keyword evidence="1" id="KW-0812">Transmembrane</keyword>
<protein>
    <recommendedName>
        <fullName evidence="4">DUF2489 domain-containing protein</fullName>
    </recommendedName>
</protein>